<reference evidence="7" key="2">
    <citation type="journal article" date="2020" name="Nat. Commun.">
        <title>Large-scale genome sequencing of mycorrhizal fungi provides insights into the early evolution of symbiotic traits.</title>
        <authorList>
            <person name="Miyauchi S."/>
            <person name="Kiss E."/>
            <person name="Kuo A."/>
            <person name="Drula E."/>
            <person name="Kohler A."/>
            <person name="Sanchez-Garcia M."/>
            <person name="Morin E."/>
            <person name="Andreopoulos B."/>
            <person name="Barry K.W."/>
            <person name="Bonito G."/>
            <person name="Buee M."/>
            <person name="Carver A."/>
            <person name="Chen C."/>
            <person name="Cichocki N."/>
            <person name="Clum A."/>
            <person name="Culley D."/>
            <person name="Crous P.W."/>
            <person name="Fauchery L."/>
            <person name="Girlanda M."/>
            <person name="Hayes R.D."/>
            <person name="Keri Z."/>
            <person name="LaButti K."/>
            <person name="Lipzen A."/>
            <person name="Lombard V."/>
            <person name="Magnuson J."/>
            <person name="Maillard F."/>
            <person name="Murat C."/>
            <person name="Nolan M."/>
            <person name="Ohm R.A."/>
            <person name="Pangilinan J."/>
            <person name="Pereira M.F."/>
            <person name="Perotto S."/>
            <person name="Peter M."/>
            <person name="Pfister S."/>
            <person name="Riley R."/>
            <person name="Sitrit Y."/>
            <person name="Stielow J.B."/>
            <person name="Szollosi G."/>
            <person name="Zifcakova L."/>
            <person name="Stursova M."/>
            <person name="Spatafora J.W."/>
            <person name="Tedersoo L."/>
            <person name="Vaario L.M."/>
            <person name="Yamada A."/>
            <person name="Yan M."/>
            <person name="Wang P."/>
            <person name="Xu J."/>
            <person name="Bruns T."/>
            <person name="Baldrian P."/>
            <person name="Vilgalys R."/>
            <person name="Dunand C."/>
            <person name="Henrissat B."/>
            <person name="Grigoriev I.V."/>
            <person name="Hibbett D."/>
            <person name="Nagy L.G."/>
            <person name="Martin F.M."/>
        </authorList>
    </citation>
    <scope>NUCLEOTIDE SEQUENCE</scope>
    <source>
        <strain evidence="7">Prilba</strain>
    </source>
</reference>
<comment type="caution">
    <text evidence="7">The sequence shown here is derived from an EMBL/GenBank/DDBJ whole genome shotgun (WGS) entry which is preliminary data.</text>
</comment>
<dbReference type="SUPFAM" id="SSF74784">
    <property type="entry name" value="Translin"/>
    <property type="match status" value="1"/>
</dbReference>
<keyword evidence="8" id="KW-1185">Reference proteome</keyword>
<dbReference type="AlphaFoldDB" id="A0A9P5MYY5"/>
<dbReference type="GO" id="GO:0043565">
    <property type="term" value="F:sequence-specific DNA binding"/>
    <property type="evidence" value="ECO:0007669"/>
    <property type="project" value="InterPro"/>
</dbReference>
<dbReference type="InterPro" id="IPR016069">
    <property type="entry name" value="Translin_C"/>
</dbReference>
<sequence>MMTTISSTFEPFREHLDEHHDRRDCLIKVNRDISAASKKVIFLLQRILNDASNDDHVLSLRAATEAKKKLAEIHTMLRSIAHELVGPRFWRYAHSISSGLQEYIEALSFVHYVEHGRLISYERVQETLCDDTGQHLFPLPLSDYVLGICDLTGELMRLAISSISRPNGRMKASQISLFVRGCKADFETLTPYIHDLHKKQAVTVQSLRKVEEAIYAIAIRSSEYELSPPMLDHIVSQVVSGGTEPSEEPDPPSRQKRLGDIQGPRQ</sequence>
<evidence type="ECO:0000256" key="1">
    <source>
        <dbReference type="ARBA" id="ARBA00004123"/>
    </source>
</evidence>
<name>A0A9P5MYY5_9AGAM</name>
<evidence type="ECO:0000313" key="8">
    <source>
        <dbReference type="Proteomes" id="UP000759537"/>
    </source>
</evidence>
<evidence type="ECO:0000256" key="2">
    <source>
        <dbReference type="ARBA" id="ARBA00004496"/>
    </source>
</evidence>
<dbReference type="Gene3D" id="1.20.58.200">
    <property type="entry name" value="Translin, domain 2"/>
    <property type="match status" value="1"/>
</dbReference>
<feature type="region of interest" description="Disordered" evidence="6">
    <location>
        <begin position="239"/>
        <end position="266"/>
    </location>
</feature>
<evidence type="ECO:0000313" key="7">
    <source>
        <dbReference type="EMBL" id="KAF8482151.1"/>
    </source>
</evidence>
<comment type="subcellular location">
    <subcellularLocation>
        <location evidence="2">Cytoplasm</location>
    </subcellularLocation>
    <subcellularLocation>
        <location evidence="1">Nucleus</location>
    </subcellularLocation>
</comment>
<dbReference type="EMBL" id="WHVB01000006">
    <property type="protein sequence ID" value="KAF8482151.1"/>
    <property type="molecule type" value="Genomic_DNA"/>
</dbReference>
<dbReference type="PANTHER" id="PTHR10741">
    <property type="entry name" value="TRANSLIN AND TRANSLIN ASSOCIATED PROTEIN X"/>
    <property type="match status" value="1"/>
</dbReference>
<dbReference type="GO" id="GO:0005737">
    <property type="term" value="C:cytoplasm"/>
    <property type="evidence" value="ECO:0007669"/>
    <property type="project" value="UniProtKB-SubCell"/>
</dbReference>
<dbReference type="CDD" id="cd14820">
    <property type="entry name" value="TRAX"/>
    <property type="match status" value="1"/>
</dbReference>
<dbReference type="GO" id="GO:0005634">
    <property type="term" value="C:nucleus"/>
    <property type="evidence" value="ECO:0007669"/>
    <property type="project" value="UniProtKB-SubCell"/>
</dbReference>
<dbReference type="Pfam" id="PF01997">
    <property type="entry name" value="Translin"/>
    <property type="match status" value="1"/>
</dbReference>
<dbReference type="Proteomes" id="UP000759537">
    <property type="component" value="Unassembled WGS sequence"/>
</dbReference>
<proteinExistence type="inferred from homology"/>
<keyword evidence="4" id="KW-0963">Cytoplasm</keyword>
<dbReference type="InterPro" id="IPR016068">
    <property type="entry name" value="Translin_N"/>
</dbReference>
<gene>
    <name evidence="7" type="ORF">DFH94DRAFT_423304</name>
</gene>
<evidence type="ECO:0000256" key="3">
    <source>
        <dbReference type="ARBA" id="ARBA00005902"/>
    </source>
</evidence>
<evidence type="ECO:0000256" key="5">
    <source>
        <dbReference type="ARBA" id="ARBA00023242"/>
    </source>
</evidence>
<comment type="similarity">
    <text evidence="3">Belongs to the translin family.</text>
</comment>
<evidence type="ECO:0000256" key="6">
    <source>
        <dbReference type="SAM" id="MobiDB-lite"/>
    </source>
</evidence>
<protein>
    <submittedName>
        <fullName evidence="7">Translin</fullName>
    </submittedName>
</protein>
<dbReference type="InterPro" id="IPR002848">
    <property type="entry name" value="Translin_fam"/>
</dbReference>
<accession>A0A9P5MYY5</accession>
<dbReference type="Gene3D" id="1.20.58.190">
    <property type="entry name" value="Translin, domain 1"/>
    <property type="match status" value="1"/>
</dbReference>
<evidence type="ECO:0000256" key="4">
    <source>
        <dbReference type="ARBA" id="ARBA00022490"/>
    </source>
</evidence>
<reference evidence="7" key="1">
    <citation type="submission" date="2019-10" db="EMBL/GenBank/DDBJ databases">
        <authorList>
            <consortium name="DOE Joint Genome Institute"/>
            <person name="Kuo A."/>
            <person name="Miyauchi S."/>
            <person name="Kiss E."/>
            <person name="Drula E."/>
            <person name="Kohler A."/>
            <person name="Sanchez-Garcia M."/>
            <person name="Andreopoulos B."/>
            <person name="Barry K.W."/>
            <person name="Bonito G."/>
            <person name="Buee M."/>
            <person name="Carver A."/>
            <person name="Chen C."/>
            <person name="Cichocki N."/>
            <person name="Clum A."/>
            <person name="Culley D."/>
            <person name="Crous P.W."/>
            <person name="Fauchery L."/>
            <person name="Girlanda M."/>
            <person name="Hayes R."/>
            <person name="Keri Z."/>
            <person name="LaButti K."/>
            <person name="Lipzen A."/>
            <person name="Lombard V."/>
            <person name="Magnuson J."/>
            <person name="Maillard F."/>
            <person name="Morin E."/>
            <person name="Murat C."/>
            <person name="Nolan M."/>
            <person name="Ohm R."/>
            <person name="Pangilinan J."/>
            <person name="Pereira M."/>
            <person name="Perotto S."/>
            <person name="Peter M."/>
            <person name="Riley R."/>
            <person name="Sitrit Y."/>
            <person name="Stielow B."/>
            <person name="Szollosi G."/>
            <person name="Zifcakova L."/>
            <person name="Stursova M."/>
            <person name="Spatafora J.W."/>
            <person name="Tedersoo L."/>
            <person name="Vaario L.-M."/>
            <person name="Yamada A."/>
            <person name="Yan M."/>
            <person name="Wang P."/>
            <person name="Xu J."/>
            <person name="Bruns T."/>
            <person name="Baldrian P."/>
            <person name="Vilgalys R."/>
            <person name="Henrissat B."/>
            <person name="Grigoriev I.V."/>
            <person name="Hibbett D."/>
            <person name="Nagy L.G."/>
            <person name="Martin F.M."/>
        </authorList>
    </citation>
    <scope>NUCLEOTIDE SEQUENCE</scope>
    <source>
        <strain evidence="7">Prilba</strain>
    </source>
</reference>
<organism evidence="7 8">
    <name type="scientific">Russula ochroleuca</name>
    <dbReference type="NCBI Taxonomy" id="152965"/>
    <lineage>
        <taxon>Eukaryota</taxon>
        <taxon>Fungi</taxon>
        <taxon>Dikarya</taxon>
        <taxon>Basidiomycota</taxon>
        <taxon>Agaricomycotina</taxon>
        <taxon>Agaricomycetes</taxon>
        <taxon>Russulales</taxon>
        <taxon>Russulaceae</taxon>
        <taxon>Russula</taxon>
    </lineage>
</organism>
<dbReference type="InterPro" id="IPR036081">
    <property type="entry name" value="Translin_sf"/>
</dbReference>
<dbReference type="OrthoDB" id="31005at2759"/>
<keyword evidence="5" id="KW-0539">Nucleus</keyword>